<evidence type="ECO:0000313" key="2">
    <source>
        <dbReference type="Proteomes" id="UP000475214"/>
    </source>
</evidence>
<proteinExistence type="predicted"/>
<dbReference type="Proteomes" id="UP000475214">
    <property type="component" value="Unassembled WGS sequence"/>
</dbReference>
<name>A0A6L9S2E3_9ACTN</name>
<protein>
    <recommendedName>
        <fullName evidence="3">DUF695 domain-containing protein</fullName>
    </recommendedName>
</protein>
<evidence type="ECO:0000313" key="1">
    <source>
        <dbReference type="EMBL" id="NED99206.1"/>
    </source>
</evidence>
<organism evidence="1 2">
    <name type="scientific">Phytoactinopolyspora halotolerans</name>
    <dbReference type="NCBI Taxonomy" id="1981512"/>
    <lineage>
        <taxon>Bacteria</taxon>
        <taxon>Bacillati</taxon>
        <taxon>Actinomycetota</taxon>
        <taxon>Actinomycetes</taxon>
        <taxon>Jiangellales</taxon>
        <taxon>Jiangellaceae</taxon>
        <taxon>Phytoactinopolyspora</taxon>
    </lineage>
</organism>
<keyword evidence="2" id="KW-1185">Reference proteome</keyword>
<comment type="caution">
    <text evidence="1">The sequence shown here is derived from an EMBL/GenBank/DDBJ whole genome shotgun (WGS) entry which is preliminary data.</text>
</comment>
<sequence length="345" mass="37404">MGLFRRRTARAVDPRPAIADFWSWWAANRGDVVKAVEEDRSDDALRMLQPLVAALDERLSWQIGGSGSKRFALVLSSAGEPELRGVAERWMMAAPDDPEVEFLSTRKRDPSVFGSTLKVDDYDFDMSELEVGARVDTSSGKVDVVVHHPLFTLVDHDHRLHVGFVGLDAALGETDVERWIGSVDVAVDRPIDAIPMASLSDVVDQLSSAGSGEWAAMEGRGPRGPVFAIIRRSVGRHSHPLADTHVAVVLGYDAAGNGMPADPTISTDIEELEGQIVDAWGGEGPRIVHVGHVTGGGQVVAHFYVDGLEIDAEAIRPVLGGWSRGKTSIATSHDPRWEHVAAFMR</sequence>
<dbReference type="EMBL" id="JAAGOA010000002">
    <property type="protein sequence ID" value="NED99206.1"/>
    <property type="molecule type" value="Genomic_DNA"/>
</dbReference>
<evidence type="ECO:0008006" key="3">
    <source>
        <dbReference type="Google" id="ProtNLM"/>
    </source>
</evidence>
<reference evidence="1 2" key="1">
    <citation type="submission" date="2020-02" db="EMBL/GenBank/DDBJ databases">
        <authorList>
            <person name="Li X.-J."/>
            <person name="Han X.-M."/>
        </authorList>
    </citation>
    <scope>NUCLEOTIDE SEQUENCE [LARGE SCALE GENOMIC DNA]</scope>
    <source>
        <strain evidence="1 2">CCTCC AB 2017055</strain>
    </source>
</reference>
<gene>
    <name evidence="1" type="ORF">G1H10_03385</name>
</gene>
<dbReference type="AlphaFoldDB" id="A0A6L9S2E3"/>
<dbReference type="RefSeq" id="WP_163732689.1">
    <property type="nucleotide sequence ID" value="NZ_JAAGOA010000002.1"/>
</dbReference>
<accession>A0A6L9S2E3</accession>